<organism evidence="1 2">
    <name type="scientific">Armillaria gallica</name>
    <name type="common">Bulbous honey fungus</name>
    <name type="synonym">Armillaria bulbosa</name>
    <dbReference type="NCBI Taxonomy" id="47427"/>
    <lineage>
        <taxon>Eukaryota</taxon>
        <taxon>Fungi</taxon>
        <taxon>Dikarya</taxon>
        <taxon>Basidiomycota</taxon>
        <taxon>Agaricomycotina</taxon>
        <taxon>Agaricomycetes</taxon>
        <taxon>Agaricomycetidae</taxon>
        <taxon>Agaricales</taxon>
        <taxon>Marasmiineae</taxon>
        <taxon>Physalacriaceae</taxon>
        <taxon>Armillaria</taxon>
    </lineage>
</organism>
<evidence type="ECO:0000313" key="2">
    <source>
        <dbReference type="Proteomes" id="UP000217790"/>
    </source>
</evidence>
<evidence type="ECO:0000313" key="1">
    <source>
        <dbReference type="EMBL" id="PBK81860.1"/>
    </source>
</evidence>
<keyword evidence="2" id="KW-1185">Reference proteome</keyword>
<name>A0A2H3CJ05_ARMGA</name>
<gene>
    <name evidence="1" type="ORF">ARMGADRAFT_771663</name>
</gene>
<proteinExistence type="predicted"/>
<reference evidence="2" key="1">
    <citation type="journal article" date="2017" name="Nat. Ecol. Evol.">
        <title>Genome expansion and lineage-specific genetic innovations in the forest pathogenic fungi Armillaria.</title>
        <authorList>
            <person name="Sipos G."/>
            <person name="Prasanna A.N."/>
            <person name="Walter M.C."/>
            <person name="O'Connor E."/>
            <person name="Balint B."/>
            <person name="Krizsan K."/>
            <person name="Kiss B."/>
            <person name="Hess J."/>
            <person name="Varga T."/>
            <person name="Slot J."/>
            <person name="Riley R."/>
            <person name="Boka B."/>
            <person name="Rigling D."/>
            <person name="Barry K."/>
            <person name="Lee J."/>
            <person name="Mihaltcheva S."/>
            <person name="LaButti K."/>
            <person name="Lipzen A."/>
            <person name="Waldron R."/>
            <person name="Moloney N.M."/>
            <person name="Sperisen C."/>
            <person name="Kredics L."/>
            <person name="Vagvoelgyi C."/>
            <person name="Patrignani A."/>
            <person name="Fitzpatrick D."/>
            <person name="Nagy I."/>
            <person name="Doyle S."/>
            <person name="Anderson J.B."/>
            <person name="Grigoriev I.V."/>
            <person name="Gueldener U."/>
            <person name="Muensterkoetter M."/>
            <person name="Nagy L.G."/>
        </authorList>
    </citation>
    <scope>NUCLEOTIDE SEQUENCE [LARGE SCALE GENOMIC DNA]</scope>
    <source>
        <strain evidence="2">Ar21-2</strain>
    </source>
</reference>
<accession>A0A2H3CJ05</accession>
<dbReference type="AlphaFoldDB" id="A0A2H3CJ05"/>
<dbReference type="Proteomes" id="UP000217790">
    <property type="component" value="Unassembled WGS sequence"/>
</dbReference>
<dbReference type="InParanoid" id="A0A2H3CJ05"/>
<dbReference type="OrthoDB" id="3071935at2759"/>
<dbReference type="EMBL" id="KZ293724">
    <property type="protein sequence ID" value="PBK81860.1"/>
    <property type="molecule type" value="Genomic_DNA"/>
</dbReference>
<protein>
    <submittedName>
        <fullName evidence="1">Uncharacterized protein</fullName>
    </submittedName>
</protein>
<sequence length="321" mass="36462">MEMSDMGTHSFERRPGSWIPLQSAVVERFTEPINEQPSSQRSYPGSVPLQAPVIHHQQRIIILPQSTDESYDNHSPLTNSLSLSGVLQPILTAPFFTASTAVPPMSDVPRLFNNLGTNEIVSPYVEMGNSVPVRRTPVHDGFHAHAASPVAEDPTMKPNVLYASPVGVPRAITPDGYRRVDLPPKIARQFVSNYGIPEYPVYYFSQEDGNPHLCPIGECGQYFLGHTIRTHLQECHKNINSRTRDLIQCTLKSNESSRCSPENKVQGRYFEKHFREVHLDQHFLCPFCKGRQRRMSQFGEHFEKCKRLQWARDKRGTVVIE</sequence>